<evidence type="ECO:0000313" key="2">
    <source>
        <dbReference type="Proteomes" id="UP000187408"/>
    </source>
</evidence>
<protein>
    <submittedName>
        <fullName evidence="1">Uncharacterized protein</fullName>
    </submittedName>
</protein>
<dbReference type="EMBL" id="MOEN01000018">
    <property type="protein sequence ID" value="OMH40384.1"/>
    <property type="molecule type" value="Genomic_DNA"/>
</dbReference>
<dbReference type="OrthoDB" id="14341at2"/>
<sequence>MVKIMKKQLMEIYKELFNEDYIEKSQERCQNSKCLWLVINILSVSKNFGIDLGIKKQRKKRPMITTKKVNSNYLCIFLTSKSKYCGHDLEPIEINLQKCNKLCDSFYFKKQSYKFIHVHHRKGAYKKVFKIPEYFIKNKNLFEFCGVCGD</sequence>
<accession>A0A1R1ML12</accession>
<dbReference type="STRING" id="1914305.BLW93_05515"/>
<dbReference type="RefSeq" id="WP_076713104.1">
    <property type="nucleotide sequence ID" value="NZ_MOEN01000018.1"/>
</dbReference>
<gene>
    <name evidence="1" type="ORF">BLW93_05515</name>
</gene>
<evidence type="ECO:0000313" key="1">
    <source>
        <dbReference type="EMBL" id="OMH40384.1"/>
    </source>
</evidence>
<organism evidence="1 2">
    <name type="scientific">Desulfurobacterium indicum</name>
    <dbReference type="NCBI Taxonomy" id="1914305"/>
    <lineage>
        <taxon>Bacteria</taxon>
        <taxon>Pseudomonadati</taxon>
        <taxon>Aquificota</taxon>
        <taxon>Aquificia</taxon>
        <taxon>Desulfurobacteriales</taxon>
        <taxon>Desulfurobacteriaceae</taxon>
        <taxon>Desulfurobacterium</taxon>
    </lineage>
</organism>
<proteinExistence type="predicted"/>
<comment type="caution">
    <text evidence="1">The sequence shown here is derived from an EMBL/GenBank/DDBJ whole genome shotgun (WGS) entry which is preliminary data.</text>
</comment>
<dbReference type="AlphaFoldDB" id="A0A1R1ML12"/>
<keyword evidence="2" id="KW-1185">Reference proteome</keyword>
<reference evidence="1 2" key="1">
    <citation type="submission" date="2016-10" db="EMBL/GenBank/DDBJ databases">
        <title>Genome sequence of a sulfur-reducing bacterium Desulfurobacterium indicum K6013.</title>
        <authorList>
            <person name="Cao J."/>
            <person name="Shao Z."/>
            <person name="Alain K."/>
            <person name="Jebbar M."/>
        </authorList>
    </citation>
    <scope>NUCLEOTIDE SEQUENCE [LARGE SCALE GENOMIC DNA]</scope>
    <source>
        <strain evidence="1 2">K6013</strain>
    </source>
</reference>
<name>A0A1R1ML12_9BACT</name>
<dbReference type="Proteomes" id="UP000187408">
    <property type="component" value="Unassembled WGS sequence"/>
</dbReference>